<keyword evidence="6" id="KW-1185">Reference proteome</keyword>
<feature type="region of interest" description="Disordered" evidence="1">
    <location>
        <begin position="34"/>
        <end position="100"/>
    </location>
</feature>
<feature type="region of interest" description="Disordered" evidence="1">
    <location>
        <begin position="286"/>
        <end position="312"/>
    </location>
</feature>
<dbReference type="AlphaFoldDB" id="A0A2G5HQG6"/>
<dbReference type="EMBL" id="LKMD01000104">
    <property type="protein sequence ID" value="PIA94791.1"/>
    <property type="molecule type" value="Genomic_DNA"/>
</dbReference>
<feature type="domain" description="DUF6590" evidence="2">
    <location>
        <begin position="141"/>
        <end position="278"/>
    </location>
</feature>
<evidence type="ECO:0000313" key="3">
    <source>
        <dbReference type="EMBL" id="PIA94791.1"/>
    </source>
</evidence>
<feature type="compositionally biased region" description="Pro residues" evidence="1">
    <location>
        <begin position="41"/>
        <end position="52"/>
    </location>
</feature>
<evidence type="ECO:0000256" key="1">
    <source>
        <dbReference type="SAM" id="MobiDB-lite"/>
    </source>
</evidence>
<protein>
    <recommendedName>
        <fullName evidence="2">DUF6590 domain-containing protein</fullName>
    </recommendedName>
</protein>
<dbReference type="InterPro" id="IPR046497">
    <property type="entry name" value="DUF6590"/>
</dbReference>
<evidence type="ECO:0000259" key="2">
    <source>
        <dbReference type="Pfam" id="PF20233"/>
    </source>
</evidence>
<reference evidence="4 6" key="2">
    <citation type="submission" date="2023-09" db="EMBL/GenBank/DDBJ databases">
        <title>Complete-Gapless Cercospora beticola genome.</title>
        <authorList>
            <person name="Wyatt N.A."/>
            <person name="Spanner R.E."/>
            <person name="Bolton M.D."/>
        </authorList>
    </citation>
    <scope>NUCLEOTIDE SEQUENCE [LARGE SCALE GENOMIC DNA]</scope>
    <source>
        <strain evidence="4">Cb09-40</strain>
    </source>
</reference>
<accession>A0A2G5HQG6</accession>
<gene>
    <name evidence="3" type="ORF">CB0940_08199</name>
    <name evidence="4" type="ORF">RHO25_009413</name>
</gene>
<organism evidence="3 5">
    <name type="scientific">Cercospora beticola</name>
    <name type="common">Sugarbeet leaf spot fungus</name>
    <dbReference type="NCBI Taxonomy" id="122368"/>
    <lineage>
        <taxon>Eukaryota</taxon>
        <taxon>Fungi</taxon>
        <taxon>Dikarya</taxon>
        <taxon>Ascomycota</taxon>
        <taxon>Pezizomycotina</taxon>
        <taxon>Dothideomycetes</taxon>
        <taxon>Dothideomycetidae</taxon>
        <taxon>Mycosphaerellales</taxon>
        <taxon>Mycosphaerellaceae</taxon>
        <taxon>Cercospora</taxon>
    </lineage>
</organism>
<proteinExistence type="predicted"/>
<dbReference type="Pfam" id="PF20233">
    <property type="entry name" value="DUF6590"/>
    <property type="match status" value="1"/>
</dbReference>
<evidence type="ECO:0000313" key="5">
    <source>
        <dbReference type="Proteomes" id="UP000230605"/>
    </source>
</evidence>
<dbReference type="Proteomes" id="UP001302367">
    <property type="component" value="Chromosome 6"/>
</dbReference>
<sequence>MAAPQQDWILDETRNLWYRIDYVTRQYVYQDGTTLPLPTTQSPPPAQSPPGARPRTLPGSSIPAGSRGPAASSASTTPQVASPRNTRTTVVSSDSSKSPTYQAVSGKIAITQPVFVKRSEDFFQRFQVIALRPAELPHGLRSAVDTNLSDLRAGNETFSGVRRFVVITEANQGYVLALPILTYGGQGVAADGVVKHEHGIIHTHSADQKPPFPPPLKGELPVRKETGMLPTPIRVKLRDLSEKLHRCSRINYGQPTSIPITVPVHHIGDVARDSQGPLLSQAKYVRNHKRQEEQREVAASEEDPRTRQEEAQNADAAFYQAEYHKRKAKGQLEIEILQYLITVYQRTHPSLSWNEASAIVQRLLRS</sequence>
<feature type="compositionally biased region" description="Low complexity" evidence="1">
    <location>
        <begin position="53"/>
        <end position="83"/>
    </location>
</feature>
<dbReference type="EMBL" id="CP134189">
    <property type="protein sequence ID" value="WPB04766.1"/>
    <property type="molecule type" value="Genomic_DNA"/>
</dbReference>
<feature type="compositionally biased region" description="Basic and acidic residues" evidence="1">
    <location>
        <begin position="290"/>
        <end position="310"/>
    </location>
</feature>
<dbReference type="Proteomes" id="UP000230605">
    <property type="component" value="Chromosome 6"/>
</dbReference>
<name>A0A2G5HQG6_CERBT</name>
<feature type="region of interest" description="Disordered" evidence="1">
    <location>
        <begin position="203"/>
        <end position="222"/>
    </location>
</feature>
<feature type="compositionally biased region" description="Polar residues" evidence="1">
    <location>
        <begin position="84"/>
        <end position="100"/>
    </location>
</feature>
<evidence type="ECO:0000313" key="4">
    <source>
        <dbReference type="EMBL" id="WPB04766.1"/>
    </source>
</evidence>
<dbReference type="OrthoDB" id="3650359at2759"/>
<evidence type="ECO:0000313" key="6">
    <source>
        <dbReference type="Proteomes" id="UP001302367"/>
    </source>
</evidence>
<reference evidence="3 5" key="1">
    <citation type="submission" date="2015-10" db="EMBL/GenBank/DDBJ databases">
        <title>The cercosporin biosynthetic gene cluster was horizontally transferred to several fungal lineages and shown to be expanded in Cercospora beticola based on microsynteny with recipient genomes.</title>
        <authorList>
            <person name="De Jonge R."/>
            <person name="Ebert M.K."/>
            <person name="Suttle J.C."/>
            <person name="Jurick Ii W.M."/>
            <person name="Secor G.A."/>
            <person name="Thomma B.P."/>
            <person name="Van De Peer Y."/>
            <person name="Bolton M.D."/>
        </authorList>
    </citation>
    <scope>NUCLEOTIDE SEQUENCE [LARGE SCALE GENOMIC DNA]</scope>
    <source>
        <strain evidence="3 5">09-40</strain>
    </source>
</reference>